<evidence type="ECO:0000259" key="2">
    <source>
        <dbReference type="PROSITE" id="PS50943"/>
    </source>
</evidence>
<dbReference type="Proteomes" id="UP001312908">
    <property type="component" value="Unassembled WGS sequence"/>
</dbReference>
<evidence type="ECO:0000313" key="3">
    <source>
        <dbReference type="EMBL" id="MEE8658877.1"/>
    </source>
</evidence>
<sequence length="124" mass="13816">MRNAGLTRLSYAARMQNTFGARLRALRKQRKLTQVEAAEAIGVGRPYLSLMELDLRDGNFDIVKAAADFFGVTVDYLVYGGVSDKSGSDVPSDEAELLALWRRLSDDDKAIVLTLMESMLKRRS</sequence>
<dbReference type="InterPro" id="IPR010982">
    <property type="entry name" value="Lambda_DNA-bd_dom_sf"/>
</dbReference>
<proteinExistence type="predicted"/>
<accession>A0ABU7U212</accession>
<evidence type="ECO:0000256" key="1">
    <source>
        <dbReference type="ARBA" id="ARBA00023125"/>
    </source>
</evidence>
<reference evidence="3 4" key="1">
    <citation type="submission" date="2023-10" db="EMBL/GenBank/DDBJ databases">
        <title>Sorlinia euscelidii gen. nov., sp. nov., an acetic acid bacteria isolated from the gut of Euscelidius variegatus emitter.</title>
        <authorList>
            <person name="Michoud G."/>
            <person name="Marasco R."/>
            <person name="Seferji K."/>
            <person name="Gonella E."/>
            <person name="Garuglieri E."/>
            <person name="Alma A."/>
            <person name="Mapelli F."/>
            <person name="Borin S."/>
            <person name="Daffonchio D."/>
            <person name="Crotti E."/>
        </authorList>
    </citation>
    <scope>NUCLEOTIDE SEQUENCE [LARGE SCALE GENOMIC DNA]</scope>
    <source>
        <strain evidence="3 4">EV16P</strain>
    </source>
</reference>
<dbReference type="EMBL" id="JAWJZY010000003">
    <property type="protein sequence ID" value="MEE8658877.1"/>
    <property type="molecule type" value="Genomic_DNA"/>
</dbReference>
<comment type="caution">
    <text evidence="3">The sequence shown here is derived from an EMBL/GenBank/DDBJ whole genome shotgun (WGS) entry which is preliminary data.</text>
</comment>
<dbReference type="PROSITE" id="PS50943">
    <property type="entry name" value="HTH_CROC1"/>
    <property type="match status" value="1"/>
</dbReference>
<protein>
    <recommendedName>
        <fullName evidence="2">HTH cro/C1-type domain-containing protein</fullName>
    </recommendedName>
</protein>
<gene>
    <name evidence="3" type="ORF">DOFOFD_07615</name>
</gene>
<dbReference type="PANTHER" id="PTHR46558:SF11">
    <property type="entry name" value="HTH-TYPE TRANSCRIPTIONAL REGULATOR XRE"/>
    <property type="match status" value="1"/>
</dbReference>
<name>A0ABU7U212_9PROT</name>
<feature type="domain" description="HTH cro/C1-type" evidence="2">
    <location>
        <begin position="23"/>
        <end position="77"/>
    </location>
</feature>
<dbReference type="SUPFAM" id="SSF47413">
    <property type="entry name" value="lambda repressor-like DNA-binding domains"/>
    <property type="match status" value="1"/>
</dbReference>
<dbReference type="Gene3D" id="1.10.260.40">
    <property type="entry name" value="lambda repressor-like DNA-binding domains"/>
    <property type="match status" value="1"/>
</dbReference>
<dbReference type="SMART" id="SM00530">
    <property type="entry name" value="HTH_XRE"/>
    <property type="match status" value="1"/>
</dbReference>
<keyword evidence="1" id="KW-0238">DNA-binding</keyword>
<dbReference type="CDD" id="cd00093">
    <property type="entry name" value="HTH_XRE"/>
    <property type="match status" value="1"/>
</dbReference>
<evidence type="ECO:0000313" key="4">
    <source>
        <dbReference type="Proteomes" id="UP001312908"/>
    </source>
</evidence>
<organism evidence="3 4">
    <name type="scientific">Sorlinia euscelidii</name>
    <dbReference type="NCBI Taxonomy" id="3081148"/>
    <lineage>
        <taxon>Bacteria</taxon>
        <taxon>Pseudomonadati</taxon>
        <taxon>Pseudomonadota</taxon>
        <taxon>Alphaproteobacteria</taxon>
        <taxon>Acetobacterales</taxon>
        <taxon>Acetobacteraceae</taxon>
        <taxon>Sorlinia</taxon>
    </lineage>
</organism>
<keyword evidence="4" id="KW-1185">Reference proteome</keyword>
<dbReference type="Pfam" id="PF01381">
    <property type="entry name" value="HTH_3"/>
    <property type="match status" value="1"/>
</dbReference>
<dbReference type="PANTHER" id="PTHR46558">
    <property type="entry name" value="TRACRIPTIONAL REGULATORY PROTEIN-RELATED-RELATED"/>
    <property type="match status" value="1"/>
</dbReference>
<dbReference type="InterPro" id="IPR001387">
    <property type="entry name" value="Cro/C1-type_HTH"/>
</dbReference>